<proteinExistence type="predicted"/>
<reference evidence="1 2" key="1">
    <citation type="submission" date="2019-05" db="EMBL/GenBank/DDBJ databases">
        <title>Mikania micrantha, genome provides insights into the molecular mechanism of rapid growth.</title>
        <authorList>
            <person name="Liu B."/>
        </authorList>
    </citation>
    <scope>NUCLEOTIDE SEQUENCE [LARGE SCALE GENOMIC DNA]</scope>
    <source>
        <strain evidence="1">NLD-2019</strain>
        <tissue evidence="1">Leaf</tissue>
    </source>
</reference>
<dbReference type="Proteomes" id="UP000326396">
    <property type="component" value="Linkage Group LG6"/>
</dbReference>
<name>A0A5N6M8A1_9ASTR</name>
<organism evidence="1 2">
    <name type="scientific">Mikania micrantha</name>
    <name type="common">bitter vine</name>
    <dbReference type="NCBI Taxonomy" id="192012"/>
    <lineage>
        <taxon>Eukaryota</taxon>
        <taxon>Viridiplantae</taxon>
        <taxon>Streptophyta</taxon>
        <taxon>Embryophyta</taxon>
        <taxon>Tracheophyta</taxon>
        <taxon>Spermatophyta</taxon>
        <taxon>Magnoliopsida</taxon>
        <taxon>eudicotyledons</taxon>
        <taxon>Gunneridae</taxon>
        <taxon>Pentapetalae</taxon>
        <taxon>asterids</taxon>
        <taxon>campanulids</taxon>
        <taxon>Asterales</taxon>
        <taxon>Asteraceae</taxon>
        <taxon>Asteroideae</taxon>
        <taxon>Heliantheae alliance</taxon>
        <taxon>Eupatorieae</taxon>
        <taxon>Mikania</taxon>
    </lineage>
</organism>
<protein>
    <submittedName>
        <fullName evidence="1">Uncharacterized protein</fullName>
    </submittedName>
</protein>
<sequence>MVDADWKPSMGFIHCELEKAKNEIKKALNDNKSAFDPIMDIISNKSSNRLNACLHLTAYILNPYYFYINPEVRDDIKANDVVADFEEFGVEGFGSIEEEGFFMGGDEFAVFSIDEGGF</sequence>
<comment type="caution">
    <text evidence="1">The sequence shown here is derived from an EMBL/GenBank/DDBJ whole genome shotgun (WGS) entry which is preliminary data.</text>
</comment>
<dbReference type="OrthoDB" id="2012664at2759"/>
<dbReference type="AlphaFoldDB" id="A0A5N6M8A1"/>
<keyword evidence="2" id="KW-1185">Reference proteome</keyword>
<accession>A0A5N6M8A1</accession>
<gene>
    <name evidence="1" type="ORF">E3N88_32349</name>
</gene>
<dbReference type="EMBL" id="SZYD01000016">
    <property type="protein sequence ID" value="KAD3336830.1"/>
    <property type="molecule type" value="Genomic_DNA"/>
</dbReference>
<evidence type="ECO:0000313" key="2">
    <source>
        <dbReference type="Proteomes" id="UP000326396"/>
    </source>
</evidence>
<evidence type="ECO:0000313" key="1">
    <source>
        <dbReference type="EMBL" id="KAD3336830.1"/>
    </source>
</evidence>